<organism evidence="14 15">
    <name type="scientific">Sphingomonas oleivorans</name>
    <dbReference type="NCBI Taxonomy" id="1735121"/>
    <lineage>
        <taxon>Bacteria</taxon>
        <taxon>Pseudomonadati</taxon>
        <taxon>Pseudomonadota</taxon>
        <taxon>Alphaproteobacteria</taxon>
        <taxon>Sphingomonadales</taxon>
        <taxon>Sphingomonadaceae</taxon>
        <taxon>Sphingomonas</taxon>
    </lineage>
</organism>
<dbReference type="OrthoDB" id="9760333at2"/>
<dbReference type="AlphaFoldDB" id="A0A2T5FUP1"/>
<evidence type="ECO:0000256" key="12">
    <source>
        <dbReference type="RuleBase" id="RU003357"/>
    </source>
</evidence>
<dbReference type="GO" id="GO:0006826">
    <property type="term" value="P:iron ion transport"/>
    <property type="evidence" value="ECO:0007669"/>
    <property type="project" value="UniProtKB-KW"/>
</dbReference>
<evidence type="ECO:0000256" key="9">
    <source>
        <dbReference type="ARBA" id="ARBA00023136"/>
    </source>
</evidence>
<evidence type="ECO:0000256" key="6">
    <source>
        <dbReference type="ARBA" id="ARBA00023004"/>
    </source>
</evidence>
<keyword evidence="15" id="KW-1185">Reference proteome</keyword>
<keyword evidence="2 11" id="KW-0813">Transport</keyword>
<evidence type="ECO:0000259" key="13">
    <source>
        <dbReference type="SMART" id="SM00965"/>
    </source>
</evidence>
<evidence type="ECO:0000256" key="8">
    <source>
        <dbReference type="ARBA" id="ARBA00023077"/>
    </source>
</evidence>
<keyword evidence="9 11" id="KW-0472">Membrane</keyword>
<evidence type="ECO:0000256" key="1">
    <source>
        <dbReference type="ARBA" id="ARBA00004571"/>
    </source>
</evidence>
<evidence type="ECO:0000256" key="4">
    <source>
        <dbReference type="ARBA" id="ARBA00022496"/>
    </source>
</evidence>
<evidence type="ECO:0000313" key="15">
    <source>
        <dbReference type="Proteomes" id="UP000244162"/>
    </source>
</evidence>
<dbReference type="PROSITE" id="PS52016">
    <property type="entry name" value="TONB_DEPENDENT_REC_3"/>
    <property type="match status" value="1"/>
</dbReference>
<keyword evidence="10 11" id="KW-0998">Cell outer membrane</keyword>
<dbReference type="GO" id="GO:0009279">
    <property type="term" value="C:cell outer membrane"/>
    <property type="evidence" value="ECO:0007669"/>
    <property type="project" value="UniProtKB-SubCell"/>
</dbReference>
<feature type="domain" description="Secretin/TonB short N-terminal" evidence="13">
    <location>
        <begin position="126"/>
        <end position="177"/>
    </location>
</feature>
<dbReference type="PANTHER" id="PTHR32552:SF81">
    <property type="entry name" value="TONB-DEPENDENT OUTER MEMBRANE RECEPTOR"/>
    <property type="match status" value="1"/>
</dbReference>
<evidence type="ECO:0000256" key="5">
    <source>
        <dbReference type="ARBA" id="ARBA00022692"/>
    </source>
</evidence>
<keyword evidence="5 11" id="KW-0812">Transmembrane</keyword>
<keyword evidence="4" id="KW-0410">Iron transport</keyword>
<dbReference type="Gene3D" id="2.40.170.20">
    <property type="entry name" value="TonB-dependent receptor, beta-barrel domain"/>
    <property type="match status" value="1"/>
</dbReference>
<name>A0A2T5FUP1_9SPHN</name>
<evidence type="ECO:0000256" key="3">
    <source>
        <dbReference type="ARBA" id="ARBA00022452"/>
    </source>
</evidence>
<evidence type="ECO:0000313" key="14">
    <source>
        <dbReference type="EMBL" id="PTQ08237.1"/>
    </source>
</evidence>
<dbReference type="Pfam" id="PF07660">
    <property type="entry name" value="STN"/>
    <property type="match status" value="1"/>
</dbReference>
<dbReference type="InterPro" id="IPR011662">
    <property type="entry name" value="Secretin/TonB_short_N"/>
</dbReference>
<gene>
    <name evidence="14" type="ORF">CLG96_16205</name>
</gene>
<comment type="caution">
    <text evidence="14">The sequence shown here is derived from an EMBL/GenBank/DDBJ whole genome shotgun (WGS) entry which is preliminary data.</text>
</comment>
<dbReference type="InterPro" id="IPR036942">
    <property type="entry name" value="Beta-barrel_TonB_sf"/>
</dbReference>
<sequence length="916" mass="98361">MNMPVRRPPEIDRALPDFLSYSGNGPCCRKPVKHRSCADSPPHERKGENACCHARGDMADQCDCQARRRSCSGRRRRRFLAGHPIALATLIFLSTGNAEAAPLVNFYIPAGSLARALTRFALQADRQLLFSPELVAGRRVPGIAGPLDPDRALDRLLAGSGLVARRGRGGLFLIETEAAVPAHPSIVPSPGGARTADDIVVTALKRESLLRLTAVSMSAERGTSLSPRGTLDLEGLSRTMPELLSSISGTSQQRLAMRGVYGTGEATVGVYYDETPVNGPAGTTFDPGSVAPDIDLVDVDRVELLRGPQGSLYGASSMGGTLRVLFNQPDPGGWGGEAAAGLDLVSHGRAGGIVSGVVNAPIAADVLAVRGSIYRRRTAGYIDNPRFGLRDVGQVIREGERIAAGWTPHPDVRIMASAMWQRLHADDAGFWNLGGPRYRSNQPTRTPYGSDLGIYNLTLRWNIGPTTLTATGSTYAWDMIRQMDYTAVLAQQRTSLAGCARFAGLAANIDCTAEQRAEYAAYVDSHLPAILYQPMRITSDTAEFRLASNGDGSFSWTVGAFLEQRKDRTESYALRADASDGEIVRPFDIIGLRTIRTRLGQRALFGEITGSIVPGMTATVGARYFRYRRSASGAVPIANAITGTGALSDAAYATKEGGANLKVQLAYRPSSDVLAYLQAAEGFRPGGVNITPALSDAERRYRADRLWSYELGSKIRLNGGAIALDAALYHIDWVDMISAFSSASGAFVYNANIGSADIGGAEIQIAARLPAAELSAKLGYVDARLAEDQAVPSAAGAGRSGDRLPYVPHLSMVLGGVHRIRLAPNIAASLRGDISHVGASASQFNREIAYYQRTPARTFVNVEAAVIWQEWQATLAIRNLFDAIAARRIMSSAFGSERVYSSSPRTLSLKIFRRFR</sequence>
<dbReference type="InterPro" id="IPR012910">
    <property type="entry name" value="Plug_dom"/>
</dbReference>
<proteinExistence type="inferred from homology"/>
<keyword evidence="8 12" id="KW-0798">TonB box</keyword>
<dbReference type="Gene3D" id="3.55.50.30">
    <property type="match status" value="1"/>
</dbReference>
<evidence type="ECO:0000256" key="7">
    <source>
        <dbReference type="ARBA" id="ARBA00023065"/>
    </source>
</evidence>
<evidence type="ECO:0000256" key="11">
    <source>
        <dbReference type="PROSITE-ProRule" id="PRU01360"/>
    </source>
</evidence>
<dbReference type="Pfam" id="PF07715">
    <property type="entry name" value="Plug"/>
    <property type="match status" value="1"/>
</dbReference>
<dbReference type="InterPro" id="IPR000531">
    <property type="entry name" value="Beta-barrel_TonB"/>
</dbReference>
<reference evidence="14 15" key="1">
    <citation type="submission" date="2017-09" db="EMBL/GenBank/DDBJ databases">
        <title>Sphingomonas panjinensis sp.nov., isolated from oil-contaminated soil.</title>
        <authorList>
            <person name="Wang L."/>
            <person name="Chen L."/>
        </authorList>
    </citation>
    <scope>NUCLEOTIDE SEQUENCE [LARGE SCALE GENOMIC DNA]</scope>
    <source>
        <strain evidence="14 15">FW-11</strain>
    </source>
</reference>
<dbReference type="Proteomes" id="UP000244162">
    <property type="component" value="Unassembled WGS sequence"/>
</dbReference>
<protein>
    <submittedName>
        <fullName evidence="14">TonB-dependent receptor</fullName>
    </submittedName>
</protein>
<dbReference type="InterPro" id="IPR039426">
    <property type="entry name" value="TonB-dep_rcpt-like"/>
</dbReference>
<comment type="similarity">
    <text evidence="11 12">Belongs to the TonB-dependent receptor family.</text>
</comment>
<dbReference type="SUPFAM" id="SSF56935">
    <property type="entry name" value="Porins"/>
    <property type="match status" value="1"/>
</dbReference>
<comment type="subcellular location">
    <subcellularLocation>
        <location evidence="1 11">Cell outer membrane</location>
        <topology evidence="1 11">Multi-pass membrane protein</topology>
    </subcellularLocation>
</comment>
<keyword evidence="7" id="KW-0406">Ion transport</keyword>
<dbReference type="EMBL" id="NWBU01000016">
    <property type="protein sequence ID" value="PTQ08237.1"/>
    <property type="molecule type" value="Genomic_DNA"/>
</dbReference>
<dbReference type="Pfam" id="PF00593">
    <property type="entry name" value="TonB_dep_Rec_b-barrel"/>
    <property type="match status" value="1"/>
</dbReference>
<dbReference type="SMART" id="SM00965">
    <property type="entry name" value="STN"/>
    <property type="match status" value="1"/>
</dbReference>
<accession>A0A2T5FUP1</accession>
<dbReference type="PANTHER" id="PTHR32552">
    <property type="entry name" value="FERRICHROME IRON RECEPTOR-RELATED"/>
    <property type="match status" value="1"/>
</dbReference>
<evidence type="ECO:0000256" key="10">
    <source>
        <dbReference type="ARBA" id="ARBA00023237"/>
    </source>
</evidence>
<keyword evidence="14" id="KW-0675">Receptor</keyword>
<keyword evidence="6" id="KW-0408">Iron</keyword>
<keyword evidence="3 11" id="KW-1134">Transmembrane beta strand</keyword>
<evidence type="ECO:0000256" key="2">
    <source>
        <dbReference type="ARBA" id="ARBA00022448"/>
    </source>
</evidence>